<name>A0A6B3L8C4_9BACT</name>
<sequence length="319" mass="34932">MSIAVMTSGGDAAGMNPAVKRFVDYSIEKGEKPYLIYDGLTGLLDGKIVEADKHAVSGILFRGGTILRSSRSQRFRDPEYRKIAYEQLEKRGIDKIVIIGGDGSFNAARVMSHEADVAVAGIPATIDNDIPCTDYCLGVDTALNVIREAIDGIRDTAASFRRTFVIETMGRNCGYLAAMSALTSGAEVCLIPEVDYDMDQITRRLNDEITQGRLYSIAVVAEGVAEGRNIAETLERKTNMEARLTILGHIQRGGSPTVLDRRMAFEFAHTAVEALLDGERSFVTVTDSLNVKTKPIDDVLSSTYELNPYICKMIHPLCH</sequence>
<keyword evidence="5" id="KW-0963">Cytoplasm</keyword>
<evidence type="ECO:0000256" key="13">
    <source>
        <dbReference type="ARBA" id="ARBA00023152"/>
    </source>
</evidence>
<dbReference type="GO" id="GO:0016208">
    <property type="term" value="F:AMP binding"/>
    <property type="evidence" value="ECO:0007669"/>
    <property type="project" value="TreeGrafter"/>
</dbReference>
<evidence type="ECO:0000256" key="14">
    <source>
        <dbReference type="ARBA" id="ARBA00038478"/>
    </source>
</evidence>
<dbReference type="SUPFAM" id="SSF53784">
    <property type="entry name" value="Phosphofructokinase"/>
    <property type="match status" value="1"/>
</dbReference>
<evidence type="ECO:0000256" key="3">
    <source>
        <dbReference type="ARBA" id="ARBA00004679"/>
    </source>
</evidence>
<dbReference type="PRINTS" id="PR00476">
    <property type="entry name" value="PHFRCTKINASE"/>
</dbReference>
<dbReference type="Gene3D" id="3.40.50.450">
    <property type="match status" value="1"/>
</dbReference>
<comment type="subcellular location">
    <subcellularLocation>
        <location evidence="2">Cytoplasm</location>
    </subcellularLocation>
</comment>
<dbReference type="PANTHER" id="PTHR13697:SF4">
    <property type="entry name" value="ATP-DEPENDENT 6-PHOSPHOFRUCTOKINASE"/>
    <property type="match status" value="1"/>
</dbReference>
<dbReference type="UniPathway" id="UPA00109">
    <property type="reaction ID" value="UER00182"/>
</dbReference>
<dbReference type="InterPro" id="IPR012003">
    <property type="entry name" value="ATP_PFK_prok-type"/>
</dbReference>
<dbReference type="GO" id="GO:0048029">
    <property type="term" value="F:monosaccharide binding"/>
    <property type="evidence" value="ECO:0007669"/>
    <property type="project" value="TreeGrafter"/>
</dbReference>
<evidence type="ECO:0000313" key="18">
    <source>
        <dbReference type="Proteomes" id="UP000475117"/>
    </source>
</evidence>
<comment type="pathway">
    <text evidence="3">Carbohydrate degradation; glycolysis; D-glyceraldehyde 3-phosphate and glycerone phosphate from D-glucose: step 3/4.</text>
</comment>
<dbReference type="PANTHER" id="PTHR13697">
    <property type="entry name" value="PHOSPHOFRUCTOKINASE"/>
    <property type="match status" value="1"/>
</dbReference>
<evidence type="ECO:0000256" key="12">
    <source>
        <dbReference type="ARBA" id="ARBA00022842"/>
    </source>
</evidence>
<dbReference type="GO" id="GO:0070095">
    <property type="term" value="F:fructose-6-phosphate binding"/>
    <property type="evidence" value="ECO:0007669"/>
    <property type="project" value="TreeGrafter"/>
</dbReference>
<dbReference type="Pfam" id="PF00365">
    <property type="entry name" value="PFK"/>
    <property type="match status" value="1"/>
</dbReference>
<dbReference type="PROSITE" id="PS00433">
    <property type="entry name" value="PHOSPHOFRUCTOKINASE"/>
    <property type="match status" value="1"/>
</dbReference>
<dbReference type="GO" id="GO:0030388">
    <property type="term" value="P:fructose 1,6-bisphosphate metabolic process"/>
    <property type="evidence" value="ECO:0007669"/>
    <property type="project" value="TreeGrafter"/>
</dbReference>
<dbReference type="RefSeq" id="WP_164364171.1">
    <property type="nucleotide sequence ID" value="NZ_CP066776.1"/>
</dbReference>
<keyword evidence="10 17" id="KW-0418">Kinase</keyword>
<dbReference type="NCBIfam" id="NF002872">
    <property type="entry name" value="PRK03202.1"/>
    <property type="match status" value="1"/>
</dbReference>
<keyword evidence="9" id="KW-0547">Nucleotide-binding</keyword>
<keyword evidence="7" id="KW-0808">Transferase</keyword>
<dbReference type="KEGG" id="soa:G3M56_005235"/>
<dbReference type="EMBL" id="CP066776">
    <property type="protein sequence ID" value="QQL45983.1"/>
    <property type="molecule type" value="Genomic_DNA"/>
</dbReference>
<protein>
    <recommendedName>
        <fullName evidence="4">6-phosphofructokinase</fullName>
        <ecNumber evidence="4">2.7.1.11</ecNumber>
    </recommendedName>
</protein>
<dbReference type="GO" id="GO:0042802">
    <property type="term" value="F:identical protein binding"/>
    <property type="evidence" value="ECO:0007669"/>
    <property type="project" value="TreeGrafter"/>
</dbReference>
<dbReference type="GO" id="GO:0005524">
    <property type="term" value="F:ATP binding"/>
    <property type="evidence" value="ECO:0007669"/>
    <property type="project" value="UniProtKB-KW"/>
</dbReference>
<accession>A0A6B3L8C4</accession>
<evidence type="ECO:0000256" key="5">
    <source>
        <dbReference type="ARBA" id="ARBA00022490"/>
    </source>
</evidence>
<gene>
    <name evidence="17" type="ORF">G3M56_005235</name>
</gene>
<keyword evidence="12" id="KW-0460">Magnesium</keyword>
<comment type="cofactor">
    <cofactor evidence="1">
        <name>Mg(2+)</name>
        <dbReference type="ChEBI" id="CHEBI:18420"/>
    </cofactor>
</comment>
<evidence type="ECO:0000256" key="1">
    <source>
        <dbReference type="ARBA" id="ARBA00001946"/>
    </source>
</evidence>
<keyword evidence="13" id="KW-0324">Glycolysis</keyword>
<keyword evidence="6" id="KW-0021">Allosteric enzyme</keyword>
<dbReference type="InterPro" id="IPR015912">
    <property type="entry name" value="Phosphofructokinase_CS"/>
</dbReference>
<keyword evidence="8" id="KW-0479">Metal-binding</keyword>
<evidence type="ECO:0000256" key="11">
    <source>
        <dbReference type="ARBA" id="ARBA00022840"/>
    </source>
</evidence>
<evidence type="ECO:0000256" key="15">
    <source>
        <dbReference type="ARBA" id="ARBA00048070"/>
    </source>
</evidence>
<evidence type="ECO:0000256" key="4">
    <source>
        <dbReference type="ARBA" id="ARBA00012055"/>
    </source>
</evidence>
<evidence type="ECO:0000256" key="8">
    <source>
        <dbReference type="ARBA" id="ARBA00022723"/>
    </source>
</evidence>
<evidence type="ECO:0000256" key="10">
    <source>
        <dbReference type="ARBA" id="ARBA00022777"/>
    </source>
</evidence>
<dbReference type="GO" id="GO:0006002">
    <property type="term" value="P:fructose 6-phosphate metabolic process"/>
    <property type="evidence" value="ECO:0007669"/>
    <property type="project" value="InterPro"/>
</dbReference>
<comment type="catalytic activity">
    <reaction evidence="15">
        <text>beta-D-fructose 6-phosphate + ATP = beta-D-fructose 1,6-bisphosphate + ADP + H(+)</text>
        <dbReference type="Rhea" id="RHEA:16109"/>
        <dbReference type="ChEBI" id="CHEBI:15378"/>
        <dbReference type="ChEBI" id="CHEBI:30616"/>
        <dbReference type="ChEBI" id="CHEBI:32966"/>
        <dbReference type="ChEBI" id="CHEBI:57634"/>
        <dbReference type="ChEBI" id="CHEBI:456216"/>
        <dbReference type="EC" id="2.7.1.11"/>
    </reaction>
</comment>
<evidence type="ECO:0000256" key="6">
    <source>
        <dbReference type="ARBA" id="ARBA00022533"/>
    </source>
</evidence>
<evidence type="ECO:0000313" key="17">
    <source>
        <dbReference type="EMBL" id="QQL45983.1"/>
    </source>
</evidence>
<reference evidence="17 18" key="1">
    <citation type="submission" date="2020-12" db="EMBL/GenBank/DDBJ databases">
        <title>Sulforoseuscoccus oceanibium gen. nov., sp. nov., a representative of the phylum Verrucomicrobia with special cytoplasmic membrane, and proposal of Sulforoseuscoccusaceae fam. nov.</title>
        <authorList>
            <person name="Xi F."/>
        </authorList>
    </citation>
    <scope>NUCLEOTIDE SEQUENCE [LARGE SCALE GENOMIC DNA]</scope>
    <source>
        <strain evidence="17 18">T37</strain>
    </source>
</reference>
<dbReference type="EC" id="2.7.1.11" evidence="4"/>
<keyword evidence="11" id="KW-0067">ATP-binding</keyword>
<dbReference type="Gene3D" id="3.40.50.460">
    <property type="entry name" value="Phosphofructokinase domain"/>
    <property type="match status" value="1"/>
</dbReference>
<dbReference type="Proteomes" id="UP000475117">
    <property type="component" value="Chromosome"/>
</dbReference>
<evidence type="ECO:0000256" key="9">
    <source>
        <dbReference type="ARBA" id="ARBA00022741"/>
    </source>
</evidence>
<dbReference type="InterPro" id="IPR000023">
    <property type="entry name" value="Phosphofructokinase_dom"/>
</dbReference>
<dbReference type="GO" id="GO:0046872">
    <property type="term" value="F:metal ion binding"/>
    <property type="evidence" value="ECO:0007669"/>
    <property type="project" value="UniProtKB-KW"/>
</dbReference>
<dbReference type="AlphaFoldDB" id="A0A6B3L8C4"/>
<evidence type="ECO:0000256" key="2">
    <source>
        <dbReference type="ARBA" id="ARBA00004496"/>
    </source>
</evidence>
<keyword evidence="18" id="KW-1185">Reference proteome</keyword>
<dbReference type="InterPro" id="IPR022953">
    <property type="entry name" value="ATP_PFK"/>
</dbReference>
<organism evidence="17 18">
    <name type="scientific">Sulfuriroseicoccus oceanibius</name>
    <dbReference type="NCBI Taxonomy" id="2707525"/>
    <lineage>
        <taxon>Bacteria</taxon>
        <taxon>Pseudomonadati</taxon>
        <taxon>Verrucomicrobiota</taxon>
        <taxon>Verrucomicrobiia</taxon>
        <taxon>Verrucomicrobiales</taxon>
        <taxon>Verrucomicrobiaceae</taxon>
        <taxon>Sulfuriroseicoccus</taxon>
    </lineage>
</organism>
<dbReference type="GO" id="GO:0005945">
    <property type="term" value="C:6-phosphofructokinase complex"/>
    <property type="evidence" value="ECO:0007669"/>
    <property type="project" value="TreeGrafter"/>
</dbReference>
<comment type="similarity">
    <text evidence="14">Belongs to the phosphofructokinase type A (PFKA) family.</text>
</comment>
<evidence type="ECO:0000259" key="16">
    <source>
        <dbReference type="Pfam" id="PF00365"/>
    </source>
</evidence>
<dbReference type="PIRSF" id="PIRSF000532">
    <property type="entry name" value="ATP_PFK_prok"/>
    <property type="match status" value="1"/>
</dbReference>
<proteinExistence type="inferred from homology"/>
<dbReference type="GO" id="GO:0061621">
    <property type="term" value="P:canonical glycolysis"/>
    <property type="evidence" value="ECO:0007669"/>
    <property type="project" value="TreeGrafter"/>
</dbReference>
<dbReference type="InterPro" id="IPR035966">
    <property type="entry name" value="PKF_sf"/>
</dbReference>
<dbReference type="GO" id="GO:0003872">
    <property type="term" value="F:6-phosphofructokinase activity"/>
    <property type="evidence" value="ECO:0007669"/>
    <property type="project" value="UniProtKB-EC"/>
</dbReference>
<feature type="domain" description="Phosphofructokinase" evidence="16">
    <location>
        <begin position="3"/>
        <end position="275"/>
    </location>
</feature>
<evidence type="ECO:0000256" key="7">
    <source>
        <dbReference type="ARBA" id="ARBA00022679"/>
    </source>
</evidence>
<dbReference type="FunFam" id="3.40.50.460:FF:000002">
    <property type="entry name" value="ATP-dependent 6-phosphofructokinase"/>
    <property type="match status" value="1"/>
</dbReference>